<dbReference type="GO" id="GO:0016020">
    <property type="term" value="C:membrane"/>
    <property type="evidence" value="ECO:0007669"/>
    <property type="project" value="TreeGrafter"/>
</dbReference>
<dbReference type="GO" id="GO:0047620">
    <property type="term" value="F:acylglycerol kinase activity"/>
    <property type="evidence" value="ECO:0007669"/>
    <property type="project" value="TreeGrafter"/>
</dbReference>
<dbReference type="SUPFAM" id="SSF111331">
    <property type="entry name" value="NAD kinase/diacylglycerol kinase-like"/>
    <property type="match status" value="1"/>
</dbReference>
<dbReference type="PANTHER" id="PTHR12358:SF31">
    <property type="entry name" value="ACYLGLYCEROL KINASE, MITOCHONDRIAL"/>
    <property type="match status" value="1"/>
</dbReference>
<evidence type="ECO:0000256" key="1">
    <source>
        <dbReference type="SAM" id="MobiDB-lite"/>
    </source>
</evidence>
<protein>
    <recommendedName>
        <fullName evidence="2">DAGKc domain-containing protein</fullName>
    </recommendedName>
</protein>
<dbReference type="GO" id="GO:0004143">
    <property type="term" value="F:ATP-dependent diacylglycerol kinase activity"/>
    <property type="evidence" value="ECO:0007669"/>
    <property type="project" value="TreeGrafter"/>
</dbReference>
<dbReference type="eggNOG" id="KOG4435">
    <property type="taxonomic scope" value="Eukaryota"/>
</dbReference>
<dbReference type="GO" id="GO:0046512">
    <property type="term" value="P:sphingosine biosynthetic process"/>
    <property type="evidence" value="ECO:0007669"/>
    <property type="project" value="TreeGrafter"/>
</dbReference>
<dbReference type="InterPro" id="IPR001206">
    <property type="entry name" value="Diacylglycerol_kinase_cat_dom"/>
</dbReference>
<accession>A0A1X7UUY7</accession>
<dbReference type="PROSITE" id="PS50146">
    <property type="entry name" value="DAGK"/>
    <property type="match status" value="1"/>
</dbReference>
<organism evidence="3">
    <name type="scientific">Amphimedon queenslandica</name>
    <name type="common">Sponge</name>
    <dbReference type="NCBI Taxonomy" id="400682"/>
    <lineage>
        <taxon>Eukaryota</taxon>
        <taxon>Metazoa</taxon>
        <taxon>Porifera</taxon>
        <taxon>Demospongiae</taxon>
        <taxon>Heteroscleromorpha</taxon>
        <taxon>Haplosclerida</taxon>
        <taxon>Niphatidae</taxon>
        <taxon>Amphimedon</taxon>
    </lineage>
</organism>
<feature type="domain" description="DAGKc" evidence="2">
    <location>
        <begin position="57"/>
        <end position="200"/>
    </location>
</feature>
<dbReference type="InterPro" id="IPR050187">
    <property type="entry name" value="Lipid_Phosphate_FormReg"/>
</dbReference>
<dbReference type="AlphaFoldDB" id="A0A1X7UUY7"/>
<dbReference type="GO" id="GO:0005739">
    <property type="term" value="C:mitochondrion"/>
    <property type="evidence" value="ECO:0007669"/>
    <property type="project" value="TreeGrafter"/>
</dbReference>
<dbReference type="GO" id="GO:0046513">
    <property type="term" value="P:ceramide biosynthetic process"/>
    <property type="evidence" value="ECO:0007669"/>
    <property type="project" value="TreeGrafter"/>
</dbReference>
<dbReference type="Pfam" id="PF00781">
    <property type="entry name" value="DAGK_cat"/>
    <property type="match status" value="1"/>
</dbReference>
<dbReference type="EnsemblMetazoa" id="Aqu2.1.31481_001">
    <property type="protein sequence ID" value="Aqu2.1.31481_001"/>
    <property type="gene ID" value="Aqu2.1.31481"/>
</dbReference>
<feature type="region of interest" description="Disordered" evidence="1">
    <location>
        <begin position="334"/>
        <end position="355"/>
    </location>
</feature>
<reference evidence="3" key="1">
    <citation type="submission" date="2017-05" db="UniProtKB">
        <authorList>
            <consortium name="EnsemblMetazoa"/>
        </authorList>
    </citation>
    <scope>IDENTIFICATION</scope>
</reference>
<feature type="compositionally biased region" description="Low complexity" evidence="1">
    <location>
        <begin position="342"/>
        <end position="355"/>
    </location>
</feature>
<dbReference type="STRING" id="400682.A0A1X7UUY7"/>
<name>A0A1X7UUY7_AMPQE</name>
<evidence type="ECO:0000259" key="2">
    <source>
        <dbReference type="PROSITE" id="PS50146"/>
    </source>
</evidence>
<dbReference type="OrthoDB" id="9979394at2759"/>
<evidence type="ECO:0000313" key="3">
    <source>
        <dbReference type="EnsemblMetazoa" id="Aqu2.1.31481_001"/>
    </source>
</evidence>
<dbReference type="InterPro" id="IPR017438">
    <property type="entry name" value="ATP-NAD_kinase_N"/>
</dbReference>
<dbReference type="GO" id="GO:0001729">
    <property type="term" value="F:ceramide kinase activity"/>
    <property type="evidence" value="ECO:0007669"/>
    <property type="project" value="TreeGrafter"/>
</dbReference>
<proteinExistence type="predicted"/>
<dbReference type="InParanoid" id="A0A1X7UUY7"/>
<dbReference type="InterPro" id="IPR016064">
    <property type="entry name" value="NAD/diacylglycerol_kinase_sf"/>
</dbReference>
<dbReference type="PANTHER" id="PTHR12358">
    <property type="entry name" value="SPHINGOSINE KINASE"/>
    <property type="match status" value="1"/>
</dbReference>
<dbReference type="Gene3D" id="3.40.50.10330">
    <property type="entry name" value="Probable inorganic polyphosphate/atp-NAD kinase, domain 1"/>
    <property type="match status" value="1"/>
</dbReference>
<sequence length="393" mass="44005">MAAAWRHFKRNWKIYGIFFGTWLGSRWGAKRYREAAITRSYCLEAKQYSEKPVSLMDKIDRIYLFLNPKSNNSNAKKLFMKYSAPIFNLSGTEIILIESDYEGQIQSLINYIQSSGTAALVVAGGSGTLLEVVNGLLRRNGLSVPVGVLPLGKDNSFYYSQLRERKGKNELPARSIGEATMNIIRGNTKPVNIIKLQPEKGKTLYAVSSVKWGVVHDAEINKNSWRLFGLLRTFLSYTSTAVRKWPMGFILNITEREKGENKAAISPPVAPLRRSVDIVGFNIEEEREGFLVLSWLPSELTKKSAFIKQGFYRSFAKKKATNLGNGLSTESISSNDFNIRPSTNTSTTSKTDSSTGDAGLIPQYWYSVDGEPFEAVPLDVSLEKNRLQVFCTS</sequence>